<sequence length="261" mass="31439">MGNSISDSRKEYEHQKKEYENRQNELEREHMQLIQDFENERINMEYEKRRNHLDAENKKKQMEFDYELRKKQMELDTETTRKKFEFEDEARKRETVNEERRMELAYETHKRDIELSTEEMKKSFEFQKKKTEMEHQHKIAELIVQMKQTKLQAGKELLLAYMKTIHAIIEQNANIFQAVDPLLNQLKDEILPKSVMSTIEKAGFMGTKELLDYSKEQINKLMLKQDDDFIRLLDSAVDQKVITEENKMYLLESVCITIDVI</sequence>
<name>A0A9N9EIH7_9GLOM</name>
<feature type="region of interest" description="Disordered" evidence="1">
    <location>
        <begin position="1"/>
        <end position="25"/>
    </location>
</feature>
<proteinExistence type="predicted"/>
<keyword evidence="3" id="KW-1185">Reference proteome</keyword>
<protein>
    <submittedName>
        <fullName evidence="2">14291_t:CDS:1</fullName>
    </submittedName>
</protein>
<evidence type="ECO:0000313" key="3">
    <source>
        <dbReference type="Proteomes" id="UP000789405"/>
    </source>
</evidence>
<dbReference type="AlphaFoldDB" id="A0A9N9EIH7"/>
<accession>A0A9N9EIH7</accession>
<organism evidence="2 3">
    <name type="scientific">Dentiscutata erythropus</name>
    <dbReference type="NCBI Taxonomy" id="1348616"/>
    <lineage>
        <taxon>Eukaryota</taxon>
        <taxon>Fungi</taxon>
        <taxon>Fungi incertae sedis</taxon>
        <taxon>Mucoromycota</taxon>
        <taxon>Glomeromycotina</taxon>
        <taxon>Glomeromycetes</taxon>
        <taxon>Diversisporales</taxon>
        <taxon>Gigasporaceae</taxon>
        <taxon>Dentiscutata</taxon>
    </lineage>
</organism>
<comment type="caution">
    <text evidence="2">The sequence shown here is derived from an EMBL/GenBank/DDBJ whole genome shotgun (WGS) entry which is preliminary data.</text>
</comment>
<evidence type="ECO:0000256" key="1">
    <source>
        <dbReference type="SAM" id="MobiDB-lite"/>
    </source>
</evidence>
<dbReference type="Proteomes" id="UP000789405">
    <property type="component" value="Unassembled WGS sequence"/>
</dbReference>
<feature type="compositionally biased region" description="Basic and acidic residues" evidence="1">
    <location>
        <begin position="7"/>
        <end position="25"/>
    </location>
</feature>
<dbReference type="OrthoDB" id="2432705at2759"/>
<reference evidence="2" key="1">
    <citation type="submission" date="2021-06" db="EMBL/GenBank/DDBJ databases">
        <authorList>
            <person name="Kallberg Y."/>
            <person name="Tangrot J."/>
            <person name="Rosling A."/>
        </authorList>
    </citation>
    <scope>NUCLEOTIDE SEQUENCE</scope>
    <source>
        <strain evidence="2">MA453B</strain>
    </source>
</reference>
<dbReference type="EMBL" id="CAJVPY010007310">
    <property type="protein sequence ID" value="CAG8678563.1"/>
    <property type="molecule type" value="Genomic_DNA"/>
</dbReference>
<gene>
    <name evidence="2" type="ORF">DERYTH_LOCUS11660</name>
</gene>
<evidence type="ECO:0000313" key="2">
    <source>
        <dbReference type="EMBL" id="CAG8678563.1"/>
    </source>
</evidence>